<feature type="compositionally biased region" description="Basic and acidic residues" evidence="5">
    <location>
        <begin position="362"/>
        <end position="371"/>
    </location>
</feature>
<evidence type="ECO:0000256" key="1">
    <source>
        <dbReference type="ARBA" id="ARBA00022723"/>
    </source>
</evidence>
<reference evidence="7" key="1">
    <citation type="submission" date="2021-11" db="EMBL/GenBank/DDBJ databases">
        <authorList>
            <person name="Schell T."/>
        </authorList>
    </citation>
    <scope>NUCLEOTIDE SEQUENCE</scope>
    <source>
        <strain evidence="7">M5</strain>
    </source>
</reference>
<dbReference type="EMBL" id="CAKKLH010000320">
    <property type="protein sequence ID" value="CAH0111998.1"/>
    <property type="molecule type" value="Genomic_DNA"/>
</dbReference>
<dbReference type="GO" id="GO:0008270">
    <property type="term" value="F:zinc ion binding"/>
    <property type="evidence" value="ECO:0007669"/>
    <property type="project" value="UniProtKB-KW"/>
</dbReference>
<evidence type="ECO:0000256" key="3">
    <source>
        <dbReference type="ARBA" id="ARBA00022833"/>
    </source>
</evidence>
<dbReference type="InterPro" id="IPR036236">
    <property type="entry name" value="Znf_C2H2_sf"/>
</dbReference>
<dbReference type="GO" id="GO:0003677">
    <property type="term" value="F:DNA binding"/>
    <property type="evidence" value="ECO:0007669"/>
    <property type="project" value="InterPro"/>
</dbReference>
<evidence type="ECO:0000256" key="2">
    <source>
        <dbReference type="ARBA" id="ARBA00022771"/>
    </source>
</evidence>
<sequence>MRANRSLLWDLFVPDQHFALNDKAICNICSTVIVTSGNTTNLKHHLQNKHSDPDDNIYKQYLDTEAEKRLQNAQNFATNANVEPNNSGTPTATVSRRRRRSESNIVPHHPRESAYMQTFFLSLSVELGPLCSPTPCNWQLKMRCPVIPLIKFTLSFLNKNQEEGTENGPKFAATAMLKRRLSRTLRTRFHNLEDDDRDRRAPKWPFFSIATFLDPRFKIMYHSDAARVERKTIILLSGVTQDDEEEQHTQPSSSSDFVGFFALLRDWGVLAVKAKGGVFRERPLRKGPSRSTHLKLLGYRVTGAAGRRHVRAVKNPNSGEASTVKRTAKVVDEPASSEVQQTGEGLVASPGLVSFTRRRRASKGDEGRPEEPEAEQLGKQSCGNEAEATGSGAEAGESASQVETNPAGHGGRGRCGYAQKERRASEGDSEARGESRAQRAFGKVRDSGFAERTCLRGVSNESLLSWDKSDLLRGPWEDSFEERRDPGASDGVLFSPERKEVSGGLERGRWSEDEDLFSPVRLQFGRLTANDRGSENSGKTVSGATQGPEPGKETPNGAGTSGGTTQRITQGSAVGVGGGRATGNQNIAHQAGGGNRPGLPATQQTTQRAASLGRGRGRAGYQPGYN</sequence>
<evidence type="ECO:0000256" key="5">
    <source>
        <dbReference type="SAM" id="MobiDB-lite"/>
    </source>
</evidence>
<accession>A0A8J2RZT0</accession>
<feature type="compositionally biased region" description="Basic and acidic residues" evidence="5">
    <location>
        <begin position="419"/>
        <end position="447"/>
    </location>
</feature>
<dbReference type="SMART" id="SM00614">
    <property type="entry name" value="ZnF_BED"/>
    <property type="match status" value="1"/>
</dbReference>
<keyword evidence="2 4" id="KW-0863">Zinc-finger</keyword>
<feature type="region of interest" description="Disordered" evidence="5">
    <location>
        <begin position="77"/>
        <end position="108"/>
    </location>
</feature>
<name>A0A8J2RZT0_9CRUS</name>
<feature type="region of interest" description="Disordered" evidence="5">
    <location>
        <begin position="478"/>
        <end position="626"/>
    </location>
</feature>
<dbReference type="InterPro" id="IPR003656">
    <property type="entry name" value="Znf_BED"/>
</dbReference>
<keyword evidence="3" id="KW-0862">Zinc</keyword>
<keyword evidence="1" id="KW-0479">Metal-binding</keyword>
<protein>
    <recommendedName>
        <fullName evidence="6">BED-type domain-containing protein</fullName>
    </recommendedName>
</protein>
<feature type="compositionally biased region" description="Polar residues" evidence="5">
    <location>
        <begin position="535"/>
        <end position="545"/>
    </location>
</feature>
<gene>
    <name evidence="7" type="ORF">DGAL_LOCUS15655</name>
</gene>
<feature type="compositionally biased region" description="Polar residues" evidence="5">
    <location>
        <begin position="77"/>
        <end position="94"/>
    </location>
</feature>
<dbReference type="PROSITE" id="PS50808">
    <property type="entry name" value="ZF_BED"/>
    <property type="match status" value="1"/>
</dbReference>
<proteinExistence type="predicted"/>
<keyword evidence="8" id="KW-1185">Reference proteome</keyword>
<evidence type="ECO:0000259" key="6">
    <source>
        <dbReference type="PROSITE" id="PS50808"/>
    </source>
</evidence>
<dbReference type="SUPFAM" id="SSF57667">
    <property type="entry name" value="beta-beta-alpha zinc fingers"/>
    <property type="match status" value="1"/>
</dbReference>
<evidence type="ECO:0000313" key="8">
    <source>
        <dbReference type="Proteomes" id="UP000789390"/>
    </source>
</evidence>
<dbReference type="OrthoDB" id="10043784at2759"/>
<comment type="caution">
    <text evidence="7">The sequence shown here is derived from an EMBL/GenBank/DDBJ whole genome shotgun (WGS) entry which is preliminary data.</text>
</comment>
<dbReference type="AlphaFoldDB" id="A0A8J2RZT0"/>
<feature type="region of interest" description="Disordered" evidence="5">
    <location>
        <begin position="331"/>
        <end position="447"/>
    </location>
</feature>
<evidence type="ECO:0000313" key="7">
    <source>
        <dbReference type="EMBL" id="CAH0111998.1"/>
    </source>
</evidence>
<feature type="domain" description="BED-type" evidence="6">
    <location>
        <begin position="3"/>
        <end position="57"/>
    </location>
</feature>
<feature type="compositionally biased region" description="Polar residues" evidence="5">
    <location>
        <begin position="563"/>
        <end position="572"/>
    </location>
</feature>
<dbReference type="Proteomes" id="UP000789390">
    <property type="component" value="Unassembled WGS sequence"/>
</dbReference>
<feature type="compositionally biased region" description="Basic and acidic residues" evidence="5">
    <location>
        <begin position="496"/>
        <end position="511"/>
    </location>
</feature>
<dbReference type="Pfam" id="PF02892">
    <property type="entry name" value="zf-BED"/>
    <property type="match status" value="1"/>
</dbReference>
<evidence type="ECO:0000256" key="4">
    <source>
        <dbReference type="PROSITE-ProRule" id="PRU00027"/>
    </source>
</evidence>
<feature type="compositionally biased region" description="Low complexity" evidence="5">
    <location>
        <begin position="385"/>
        <end position="400"/>
    </location>
</feature>
<organism evidence="7 8">
    <name type="scientific">Daphnia galeata</name>
    <dbReference type="NCBI Taxonomy" id="27404"/>
    <lineage>
        <taxon>Eukaryota</taxon>
        <taxon>Metazoa</taxon>
        <taxon>Ecdysozoa</taxon>
        <taxon>Arthropoda</taxon>
        <taxon>Crustacea</taxon>
        <taxon>Branchiopoda</taxon>
        <taxon>Diplostraca</taxon>
        <taxon>Cladocera</taxon>
        <taxon>Anomopoda</taxon>
        <taxon>Daphniidae</taxon>
        <taxon>Daphnia</taxon>
    </lineage>
</organism>